<evidence type="ECO:0000313" key="4">
    <source>
        <dbReference type="EMBL" id="MXN19651.1"/>
    </source>
</evidence>
<evidence type="ECO:0000256" key="1">
    <source>
        <dbReference type="ARBA" id="ARBA00022801"/>
    </source>
</evidence>
<feature type="region of interest" description="Disordered" evidence="2">
    <location>
        <begin position="1"/>
        <end position="20"/>
    </location>
</feature>
<keyword evidence="1" id="KW-0378">Hydrolase</keyword>
<gene>
    <name evidence="4" type="ORF">GR170_17595</name>
</gene>
<name>A0A6L7G6F0_9RHOB</name>
<comment type="caution">
    <text evidence="4">The sequence shown here is derived from an EMBL/GenBank/DDBJ whole genome shotgun (WGS) entry which is preliminary data.</text>
</comment>
<protein>
    <submittedName>
        <fullName evidence="4">Isochorismatase family protein</fullName>
    </submittedName>
</protein>
<reference evidence="4 5" key="1">
    <citation type="submission" date="2019-12" db="EMBL/GenBank/DDBJ databases">
        <authorList>
            <person name="Li M."/>
        </authorList>
    </citation>
    <scope>NUCLEOTIDE SEQUENCE [LARGE SCALE GENOMIC DNA]</scope>
    <source>
        <strain evidence="4 5">GBMRC 2024</strain>
    </source>
</reference>
<dbReference type="SUPFAM" id="SSF52499">
    <property type="entry name" value="Isochorismatase-like hydrolases"/>
    <property type="match status" value="1"/>
</dbReference>
<keyword evidence="5" id="KW-1185">Reference proteome</keyword>
<accession>A0A6L7G6F0</accession>
<dbReference type="InterPro" id="IPR050272">
    <property type="entry name" value="Isochorismatase-like_hydrls"/>
</dbReference>
<evidence type="ECO:0000259" key="3">
    <source>
        <dbReference type="Pfam" id="PF00857"/>
    </source>
</evidence>
<proteinExistence type="predicted"/>
<dbReference type="InterPro" id="IPR000868">
    <property type="entry name" value="Isochorismatase-like_dom"/>
</dbReference>
<dbReference type="Gene3D" id="3.40.50.850">
    <property type="entry name" value="Isochorismatase-like"/>
    <property type="match status" value="1"/>
</dbReference>
<dbReference type="AlphaFoldDB" id="A0A6L7G6F0"/>
<evidence type="ECO:0000313" key="5">
    <source>
        <dbReference type="Proteomes" id="UP000477911"/>
    </source>
</evidence>
<dbReference type="Pfam" id="PF00857">
    <property type="entry name" value="Isochorismatase"/>
    <property type="match status" value="1"/>
</dbReference>
<dbReference type="RefSeq" id="WP_160895768.1">
    <property type="nucleotide sequence ID" value="NZ_WUMU01000019.1"/>
</dbReference>
<dbReference type="GO" id="GO:0016787">
    <property type="term" value="F:hydrolase activity"/>
    <property type="evidence" value="ECO:0007669"/>
    <property type="project" value="UniProtKB-KW"/>
</dbReference>
<dbReference type="PANTHER" id="PTHR43540">
    <property type="entry name" value="PEROXYUREIDOACRYLATE/UREIDOACRYLATE AMIDOHYDROLASE-RELATED"/>
    <property type="match status" value="1"/>
</dbReference>
<sequence length="238" mass="25089">MTPADPSGTGGPQAGPVPGLYPWPFDGDLRPDNTALLVIGMQRDYLCAGGWLDCAGHDIAPLAALSAPLGSTLSALRRAGLAVLHLREGHRPDLNDLPETKRWRSARMGAEIGHPGPLGRHLVRGAPGTDLVLPALPGEDIIEVTGRSGFYGTDLDALLRLRGLRNLVLAGALTDGMVQATLREANDRGYECLVLEDLCASTSPAQHAEQIRMFALAGGLWGSVGRSADLLAALEDPR</sequence>
<organism evidence="4 5">
    <name type="scientific">Pseudooceanicola albus</name>
    <dbReference type="NCBI Taxonomy" id="2692189"/>
    <lineage>
        <taxon>Bacteria</taxon>
        <taxon>Pseudomonadati</taxon>
        <taxon>Pseudomonadota</taxon>
        <taxon>Alphaproteobacteria</taxon>
        <taxon>Rhodobacterales</taxon>
        <taxon>Paracoccaceae</taxon>
        <taxon>Pseudooceanicola</taxon>
    </lineage>
</organism>
<evidence type="ECO:0000256" key="2">
    <source>
        <dbReference type="SAM" id="MobiDB-lite"/>
    </source>
</evidence>
<dbReference type="EMBL" id="WUMU01000019">
    <property type="protein sequence ID" value="MXN19651.1"/>
    <property type="molecule type" value="Genomic_DNA"/>
</dbReference>
<feature type="domain" description="Isochorismatase-like" evidence="3">
    <location>
        <begin position="34"/>
        <end position="218"/>
    </location>
</feature>
<dbReference type="Proteomes" id="UP000477911">
    <property type="component" value="Unassembled WGS sequence"/>
</dbReference>
<dbReference type="PANTHER" id="PTHR43540:SF9">
    <property type="entry name" value="FAMILY HYDROLASE, PUTATIVE (AFU_ORTHOLOGUE AFUA_2G08700)-RELATED"/>
    <property type="match status" value="1"/>
</dbReference>
<dbReference type="CDD" id="cd00431">
    <property type="entry name" value="cysteine_hydrolases"/>
    <property type="match status" value="1"/>
</dbReference>
<dbReference type="InterPro" id="IPR036380">
    <property type="entry name" value="Isochorismatase-like_sf"/>
</dbReference>